<accession>A0A432Z8E9</accession>
<name>A0A432Z8E9_9GAMM</name>
<proteinExistence type="predicted"/>
<feature type="transmembrane region" description="Helical" evidence="1">
    <location>
        <begin position="58"/>
        <end position="78"/>
    </location>
</feature>
<evidence type="ECO:0000313" key="2">
    <source>
        <dbReference type="EMBL" id="RUO74154.1"/>
    </source>
</evidence>
<keyword evidence="1" id="KW-1133">Transmembrane helix</keyword>
<keyword evidence="1" id="KW-0812">Transmembrane</keyword>
<comment type="caution">
    <text evidence="2">The sequence shown here is derived from an EMBL/GenBank/DDBJ whole genome shotgun (WGS) entry which is preliminary data.</text>
</comment>
<protein>
    <submittedName>
        <fullName evidence="2">DUF1275 domain-containing protein</fullName>
    </submittedName>
</protein>
<dbReference type="PANTHER" id="PTHR37314:SF4">
    <property type="entry name" value="UPF0700 TRANSMEMBRANE PROTEIN YOAK"/>
    <property type="match status" value="1"/>
</dbReference>
<feature type="transmembrane region" description="Helical" evidence="1">
    <location>
        <begin position="194"/>
        <end position="214"/>
    </location>
</feature>
<dbReference type="InterPro" id="IPR010699">
    <property type="entry name" value="DUF1275"/>
</dbReference>
<feature type="transmembrane region" description="Helical" evidence="1">
    <location>
        <begin position="90"/>
        <end position="108"/>
    </location>
</feature>
<dbReference type="EMBL" id="PIQE01000001">
    <property type="protein sequence ID" value="RUO74154.1"/>
    <property type="molecule type" value="Genomic_DNA"/>
</dbReference>
<gene>
    <name evidence="2" type="ORF">CWI80_02015</name>
</gene>
<keyword evidence="1" id="KW-0472">Membrane</keyword>
<feature type="transmembrane region" description="Helical" evidence="1">
    <location>
        <begin position="136"/>
        <end position="158"/>
    </location>
</feature>
<keyword evidence="3" id="KW-1185">Reference proteome</keyword>
<feature type="transmembrane region" description="Helical" evidence="1">
    <location>
        <begin position="12"/>
        <end position="31"/>
    </location>
</feature>
<dbReference type="PANTHER" id="PTHR37314">
    <property type="entry name" value="SLR0142 PROTEIN"/>
    <property type="match status" value="1"/>
</dbReference>
<dbReference type="Proteomes" id="UP000287022">
    <property type="component" value="Unassembled WGS sequence"/>
</dbReference>
<dbReference type="Pfam" id="PF06912">
    <property type="entry name" value="DUF1275"/>
    <property type="match status" value="1"/>
</dbReference>
<dbReference type="AlphaFoldDB" id="A0A432Z8E9"/>
<evidence type="ECO:0000313" key="3">
    <source>
        <dbReference type="Proteomes" id="UP000287022"/>
    </source>
</evidence>
<dbReference type="RefSeq" id="WP_026861983.1">
    <property type="nucleotide sequence ID" value="NZ_PIQE01000001.1"/>
</dbReference>
<evidence type="ECO:0000256" key="1">
    <source>
        <dbReference type="SAM" id="Phobius"/>
    </source>
</evidence>
<organism evidence="2 3">
    <name type="scientific">Pseudidiomarina sediminum</name>
    <dbReference type="NCBI Taxonomy" id="431675"/>
    <lineage>
        <taxon>Bacteria</taxon>
        <taxon>Pseudomonadati</taxon>
        <taxon>Pseudomonadota</taxon>
        <taxon>Gammaproteobacteria</taxon>
        <taxon>Alteromonadales</taxon>
        <taxon>Idiomarinaceae</taxon>
        <taxon>Pseudidiomarina</taxon>
    </lineage>
</organism>
<feature type="transmembrane region" description="Helical" evidence="1">
    <location>
        <begin position="170"/>
        <end position="188"/>
    </location>
</feature>
<dbReference type="STRING" id="1122124.GCA_000423165_00995"/>
<reference evidence="3" key="1">
    <citation type="journal article" date="2018" name="Front. Microbiol.">
        <title>Genome-Based Analysis Reveals the Taxonomy and Diversity of the Family Idiomarinaceae.</title>
        <authorList>
            <person name="Liu Y."/>
            <person name="Lai Q."/>
            <person name="Shao Z."/>
        </authorList>
    </citation>
    <scope>NUCLEOTIDE SEQUENCE [LARGE SCALE GENOMIC DNA]</scope>
    <source>
        <strain evidence="3">c121</strain>
    </source>
</reference>
<sequence length="225" mass="23958">MISRLPNWVETGAFVLALIAGYVNAIGFLSFEHQSVSHVSGTATLIGVGLLSSSMAQLLHLVGVLVAFFFGAAIAGVLVHGATLKLGRHYDTALVIEALLLLGAMVLLSEGSSYGHFLASAACGLQNALATTYSGAIVRTTHVTGIFTDLGLMLGAALRKQPFDHRKAKLFLIIVCGFIFGGTAGTYAYTQWLYTALVLPSGACLLLAALYHGYRRRRREDLQVE</sequence>